<dbReference type="Gene3D" id="2.60.120.10">
    <property type="entry name" value="Jelly Rolls"/>
    <property type="match status" value="1"/>
</dbReference>
<dbReference type="InterPro" id="IPR011051">
    <property type="entry name" value="RmlC_Cupin_sf"/>
</dbReference>
<dbReference type="SUPFAM" id="SSF51182">
    <property type="entry name" value="RmlC-like cupins"/>
    <property type="match status" value="1"/>
</dbReference>
<sequence length="196" mass="21374">MSGARRLRLQALLDALVARLQVHDSAIAGQLRREVLRLDISGPMPDPVWMDTCDLLPDLVAQMRDDLSAPLSAAVRDLFWRRPGFGRLPASLTDNMAVTEILGPDGMFAARNLRFGLLLQGPWVSYPSHRHAAGELYHILRGQAEWQVGVGPARLQEAGAFIHHLPGQPHGMRTGAGGMLALWGWTGDLGADSYAV</sequence>
<name>A0A1I7D3K0_9RHOB</name>
<evidence type="ECO:0000313" key="1">
    <source>
        <dbReference type="EMBL" id="SFU06164.1"/>
    </source>
</evidence>
<dbReference type="GO" id="GO:0047869">
    <property type="term" value="F:dimethylpropiothetin dethiomethylase activity"/>
    <property type="evidence" value="ECO:0007669"/>
    <property type="project" value="InterPro"/>
</dbReference>
<protein>
    <submittedName>
        <fullName evidence="1">Dimethlysulfonioproprionate lyase</fullName>
    </submittedName>
</protein>
<evidence type="ECO:0000313" key="2">
    <source>
        <dbReference type="Proteomes" id="UP000182466"/>
    </source>
</evidence>
<dbReference type="eggNOG" id="COG0662">
    <property type="taxonomic scope" value="Bacteria"/>
</dbReference>
<dbReference type="STRING" id="999627.SAMN05216236_12253"/>
<reference evidence="1 2" key="1">
    <citation type="submission" date="2016-10" db="EMBL/GenBank/DDBJ databases">
        <authorList>
            <person name="de Groot N.N."/>
        </authorList>
    </citation>
    <scope>NUCLEOTIDE SEQUENCE [LARGE SCALE GENOMIC DNA]</scope>
    <source>
        <strain evidence="1 2">CGMCC 1.10959</strain>
    </source>
</reference>
<accession>A0A1I7D3K0</accession>
<organism evidence="1 2">
    <name type="scientific">Sedimentitalea nanhaiensis</name>
    <dbReference type="NCBI Taxonomy" id="999627"/>
    <lineage>
        <taxon>Bacteria</taxon>
        <taxon>Pseudomonadati</taxon>
        <taxon>Pseudomonadota</taxon>
        <taxon>Alphaproteobacteria</taxon>
        <taxon>Rhodobacterales</taxon>
        <taxon>Paracoccaceae</taxon>
        <taxon>Sedimentitalea</taxon>
    </lineage>
</organism>
<dbReference type="OrthoDB" id="9083851at2"/>
<proteinExistence type="predicted"/>
<dbReference type="InterPro" id="IPR031723">
    <property type="entry name" value="DMSP_lyase"/>
</dbReference>
<dbReference type="InterPro" id="IPR014710">
    <property type="entry name" value="RmlC-like_jellyroll"/>
</dbReference>
<keyword evidence="1" id="KW-0456">Lyase</keyword>
<dbReference type="Pfam" id="PF16867">
    <property type="entry name" value="DMSP_lyase"/>
    <property type="match status" value="1"/>
</dbReference>
<dbReference type="AlphaFoldDB" id="A0A1I7D3K0"/>
<dbReference type="RefSeq" id="WP_051372266.1">
    <property type="nucleotide sequence ID" value="NZ_FPAW01000022.1"/>
</dbReference>
<keyword evidence="2" id="KW-1185">Reference proteome</keyword>
<gene>
    <name evidence="1" type="ORF">SAMN05216236_12253</name>
</gene>
<dbReference type="Proteomes" id="UP000182466">
    <property type="component" value="Unassembled WGS sequence"/>
</dbReference>
<dbReference type="EMBL" id="FPAW01000022">
    <property type="protein sequence ID" value="SFU06164.1"/>
    <property type="molecule type" value="Genomic_DNA"/>
</dbReference>